<organism evidence="3 4">
    <name type="scientific">Stenotrophomonas tumulicola</name>
    <dbReference type="NCBI Taxonomy" id="1685415"/>
    <lineage>
        <taxon>Bacteria</taxon>
        <taxon>Pseudomonadati</taxon>
        <taxon>Pseudomonadota</taxon>
        <taxon>Gammaproteobacteria</taxon>
        <taxon>Lysobacterales</taxon>
        <taxon>Lysobacteraceae</taxon>
        <taxon>Stenotrophomonas</taxon>
    </lineage>
</organism>
<proteinExistence type="predicted"/>
<dbReference type="Proteomes" id="UP000547058">
    <property type="component" value="Unassembled WGS sequence"/>
</dbReference>
<sequence length="493" mass="54466">MNRVPICLLSAALTFAPCAVAGPAKDFTSLDLNIERVHRALQLPGGIAVAVVHEDQVIHTLYVGMADQATTTPVSADTVFYIASATKPMFALQTLLAEQRGELDSAMTLRQMFPHLHADGIDADAVRLRDLLVHTSGISNPELGWATAYTGVQDARSRRALAYRSSADPTVHHGQFRYTNIGYNLVGAWLTQQPGPSWRDRLALWIFAPLKMQHTTASVRYAQDAHWPLARPYSWASPDPMRPLYLVKTDNTMHEAGGVLSTAPDLARFLAAQFSASALPRAAIERSHQVQARVDSSWLDFAREGYAWGWYSGRYQGHRLLHHFGGFPGFHAHLSFMPDERVALVVLVNEDVTGPKLANLIADQVYATLLGQADVDTRMAARFAQLQEQAGGFRARLAEQRAAIQMRPWTLTLPRAAYAGRYRHALLGTMEVSIGADGEMQLRWGPLHAHATGAEQADHVRVEFVPGSGQFLVFHREGDHVDALALDGMRFER</sequence>
<dbReference type="Pfam" id="PF00144">
    <property type="entry name" value="Beta-lactamase"/>
    <property type="match status" value="1"/>
</dbReference>
<dbReference type="PANTHER" id="PTHR46825:SF8">
    <property type="entry name" value="BETA-LACTAMASE-RELATED"/>
    <property type="match status" value="1"/>
</dbReference>
<protein>
    <submittedName>
        <fullName evidence="3">Beta-lactamase family protein</fullName>
    </submittedName>
</protein>
<evidence type="ECO:0000313" key="3">
    <source>
        <dbReference type="EMBL" id="MBA8681895.1"/>
    </source>
</evidence>
<comment type="caution">
    <text evidence="3">The sequence shown here is derived from an EMBL/GenBank/DDBJ whole genome shotgun (WGS) entry which is preliminary data.</text>
</comment>
<reference evidence="3 4" key="1">
    <citation type="submission" date="2020-08" db="EMBL/GenBank/DDBJ databases">
        <title>Stenotrophomonas tumulicola JCM 30961.</title>
        <authorList>
            <person name="Deng Y."/>
        </authorList>
    </citation>
    <scope>NUCLEOTIDE SEQUENCE [LARGE SCALE GENOMIC DNA]</scope>
    <source>
        <strain evidence="3 4">JCM 30961</strain>
    </source>
</reference>
<dbReference type="Gene3D" id="3.40.710.10">
    <property type="entry name" value="DD-peptidase/beta-lactamase superfamily"/>
    <property type="match status" value="1"/>
</dbReference>
<feature type="domain" description="Beta-lactamase-related" evidence="2">
    <location>
        <begin position="46"/>
        <end position="355"/>
    </location>
</feature>
<evidence type="ECO:0000313" key="4">
    <source>
        <dbReference type="Proteomes" id="UP000547058"/>
    </source>
</evidence>
<evidence type="ECO:0000256" key="1">
    <source>
        <dbReference type="SAM" id="SignalP"/>
    </source>
</evidence>
<dbReference type="RefSeq" id="WP_182339027.1">
    <property type="nucleotide sequence ID" value="NZ_JACGXS010000003.1"/>
</dbReference>
<evidence type="ECO:0000259" key="2">
    <source>
        <dbReference type="Pfam" id="PF00144"/>
    </source>
</evidence>
<dbReference type="PANTHER" id="PTHR46825">
    <property type="entry name" value="D-ALANYL-D-ALANINE-CARBOXYPEPTIDASE/ENDOPEPTIDASE AMPH"/>
    <property type="match status" value="1"/>
</dbReference>
<dbReference type="EMBL" id="JACGXS010000003">
    <property type="protein sequence ID" value="MBA8681895.1"/>
    <property type="molecule type" value="Genomic_DNA"/>
</dbReference>
<keyword evidence="4" id="KW-1185">Reference proteome</keyword>
<dbReference type="AlphaFoldDB" id="A0A7W3FLS9"/>
<dbReference type="SUPFAM" id="SSF56601">
    <property type="entry name" value="beta-lactamase/transpeptidase-like"/>
    <property type="match status" value="1"/>
</dbReference>
<feature type="chain" id="PRO_5031531105" evidence="1">
    <location>
        <begin position="22"/>
        <end position="493"/>
    </location>
</feature>
<keyword evidence="1" id="KW-0732">Signal</keyword>
<dbReference type="InterPro" id="IPR001466">
    <property type="entry name" value="Beta-lactam-related"/>
</dbReference>
<accession>A0A7W3FLS9</accession>
<dbReference type="InterPro" id="IPR012338">
    <property type="entry name" value="Beta-lactam/transpept-like"/>
</dbReference>
<feature type="signal peptide" evidence="1">
    <location>
        <begin position="1"/>
        <end position="21"/>
    </location>
</feature>
<name>A0A7W3FLS9_9GAMM</name>
<gene>
    <name evidence="3" type="ORF">H4O11_08700</name>
</gene>
<dbReference type="InterPro" id="IPR050491">
    <property type="entry name" value="AmpC-like"/>
</dbReference>